<dbReference type="NCBIfam" id="TIGR00536">
    <property type="entry name" value="hemK_fam"/>
    <property type="match status" value="1"/>
</dbReference>
<accession>A0A847VD81</accession>
<dbReference type="InterPro" id="IPR007848">
    <property type="entry name" value="Small_mtfrase_dom"/>
</dbReference>
<dbReference type="EC" id="2.1.1.297" evidence="1"/>
<evidence type="ECO:0000256" key="3">
    <source>
        <dbReference type="ARBA" id="ARBA00022679"/>
    </source>
</evidence>
<comment type="caution">
    <text evidence="7">The sequence shown here is derived from an EMBL/GenBank/DDBJ whole genome shotgun (WGS) entry which is preliminary data.</text>
</comment>
<dbReference type="InterPro" id="IPR004556">
    <property type="entry name" value="HemK-like"/>
</dbReference>
<keyword evidence="4" id="KW-0949">S-adenosyl-L-methionine</keyword>
<dbReference type="AlphaFoldDB" id="A0A847VD81"/>
<dbReference type="Proteomes" id="UP000564033">
    <property type="component" value="Unassembled WGS sequence"/>
</dbReference>
<evidence type="ECO:0000313" key="8">
    <source>
        <dbReference type="Proteomes" id="UP000564033"/>
    </source>
</evidence>
<dbReference type="SUPFAM" id="SSF53335">
    <property type="entry name" value="S-adenosyl-L-methionine-dependent methyltransferases"/>
    <property type="match status" value="1"/>
</dbReference>
<evidence type="ECO:0000256" key="1">
    <source>
        <dbReference type="ARBA" id="ARBA00012771"/>
    </source>
</evidence>
<evidence type="ECO:0000313" key="7">
    <source>
        <dbReference type="EMBL" id="NLZ24441.1"/>
    </source>
</evidence>
<organism evidence="7 8">
    <name type="scientific">Candidatus Dojkabacteria bacterium</name>
    <dbReference type="NCBI Taxonomy" id="2099670"/>
    <lineage>
        <taxon>Bacteria</taxon>
        <taxon>Candidatus Dojkabacteria</taxon>
    </lineage>
</organism>
<reference evidence="7 8" key="1">
    <citation type="journal article" date="2020" name="Biotechnol. Biofuels">
        <title>New insights from the biogas microbiome by comprehensive genome-resolved metagenomics of nearly 1600 species originating from multiple anaerobic digesters.</title>
        <authorList>
            <person name="Campanaro S."/>
            <person name="Treu L."/>
            <person name="Rodriguez-R L.M."/>
            <person name="Kovalovszki A."/>
            <person name="Ziels R.M."/>
            <person name="Maus I."/>
            <person name="Zhu X."/>
            <person name="Kougias P.G."/>
            <person name="Basile A."/>
            <person name="Luo G."/>
            <person name="Schluter A."/>
            <person name="Konstantinidis K.T."/>
            <person name="Angelidaki I."/>
        </authorList>
    </citation>
    <scope>NUCLEOTIDE SEQUENCE [LARGE SCALE GENOMIC DNA]</scope>
    <source>
        <strain evidence="7">AS19jrsBPTG_9</strain>
    </source>
</reference>
<evidence type="ECO:0000259" key="6">
    <source>
        <dbReference type="Pfam" id="PF05175"/>
    </source>
</evidence>
<dbReference type="PANTHER" id="PTHR18895:SF74">
    <property type="entry name" value="MTRF1L RELEASE FACTOR GLUTAMINE METHYLTRANSFERASE"/>
    <property type="match status" value="1"/>
</dbReference>
<sequence>MQSNLSQVYQIQKFLNSINYPDAYRLSREIAEYLSINKEQSVEQIISQLKQNKPWEYICGYTEFCKNRFKVTEDTMIPRIETEQLVYECRDLINQEGICNVLDIGTGCGCIAISLAYYTENTNIIATDISQRALEVAKENEKNILTKKQITWYKTDLIDSIQRLDTPTLLIANLPYIPTKLYEKLDDSVLLYEPKIALEGGDDGLHYYRELFKQLTKKEFTPKGIYIETESSVFSNTKKLVKQYLPNSKVKSIKDCFNRNRFLYISF</sequence>
<evidence type="ECO:0000256" key="4">
    <source>
        <dbReference type="ARBA" id="ARBA00022691"/>
    </source>
</evidence>
<dbReference type="CDD" id="cd02440">
    <property type="entry name" value="AdoMet_MTases"/>
    <property type="match status" value="1"/>
</dbReference>
<dbReference type="PANTHER" id="PTHR18895">
    <property type="entry name" value="HEMK METHYLTRANSFERASE"/>
    <property type="match status" value="1"/>
</dbReference>
<dbReference type="InterPro" id="IPR050320">
    <property type="entry name" value="N5-glutamine_MTase"/>
</dbReference>
<gene>
    <name evidence="7" type="ORF">GX888_01675</name>
</gene>
<dbReference type="GO" id="GO:0102559">
    <property type="term" value="F:peptide chain release factor N(5)-glutamine methyltransferase activity"/>
    <property type="evidence" value="ECO:0007669"/>
    <property type="project" value="UniProtKB-EC"/>
</dbReference>
<evidence type="ECO:0000256" key="2">
    <source>
        <dbReference type="ARBA" id="ARBA00022603"/>
    </source>
</evidence>
<dbReference type="GO" id="GO:0032259">
    <property type="term" value="P:methylation"/>
    <property type="evidence" value="ECO:0007669"/>
    <property type="project" value="UniProtKB-KW"/>
</dbReference>
<dbReference type="InterPro" id="IPR029063">
    <property type="entry name" value="SAM-dependent_MTases_sf"/>
</dbReference>
<name>A0A847VD81_9BACT</name>
<evidence type="ECO:0000256" key="5">
    <source>
        <dbReference type="ARBA" id="ARBA00048391"/>
    </source>
</evidence>
<proteinExistence type="predicted"/>
<feature type="domain" description="Methyltransferase small" evidence="6">
    <location>
        <begin position="100"/>
        <end position="162"/>
    </location>
</feature>
<comment type="catalytic activity">
    <reaction evidence="5">
        <text>L-glutaminyl-[peptide chain release factor] + S-adenosyl-L-methionine = N(5)-methyl-L-glutaminyl-[peptide chain release factor] + S-adenosyl-L-homocysteine + H(+)</text>
        <dbReference type="Rhea" id="RHEA:42896"/>
        <dbReference type="Rhea" id="RHEA-COMP:10271"/>
        <dbReference type="Rhea" id="RHEA-COMP:10272"/>
        <dbReference type="ChEBI" id="CHEBI:15378"/>
        <dbReference type="ChEBI" id="CHEBI:30011"/>
        <dbReference type="ChEBI" id="CHEBI:57856"/>
        <dbReference type="ChEBI" id="CHEBI:59789"/>
        <dbReference type="ChEBI" id="CHEBI:61891"/>
        <dbReference type="EC" id="2.1.1.297"/>
    </reaction>
</comment>
<protein>
    <recommendedName>
        <fullName evidence="1">peptide chain release factor N(5)-glutamine methyltransferase</fullName>
        <ecNumber evidence="1">2.1.1.297</ecNumber>
    </recommendedName>
</protein>
<dbReference type="EMBL" id="JAAZIL010000044">
    <property type="protein sequence ID" value="NLZ24441.1"/>
    <property type="molecule type" value="Genomic_DNA"/>
</dbReference>
<dbReference type="Gene3D" id="3.40.50.150">
    <property type="entry name" value="Vaccinia Virus protein VP39"/>
    <property type="match status" value="1"/>
</dbReference>
<dbReference type="Pfam" id="PF05175">
    <property type="entry name" value="MTS"/>
    <property type="match status" value="1"/>
</dbReference>
<keyword evidence="3 7" id="KW-0808">Transferase</keyword>
<keyword evidence="2 7" id="KW-0489">Methyltransferase</keyword>